<evidence type="ECO:0000256" key="1">
    <source>
        <dbReference type="ARBA" id="ARBA00001933"/>
    </source>
</evidence>
<dbReference type="CDD" id="cd00610">
    <property type="entry name" value="OAT_like"/>
    <property type="match status" value="1"/>
</dbReference>
<protein>
    <submittedName>
        <fullName evidence="8">Acetylornithine aminotransferase</fullName>
        <ecNumber evidence="8">2.6.1.11</ecNumber>
    </submittedName>
</protein>
<dbReference type="Gene3D" id="3.90.1150.10">
    <property type="entry name" value="Aspartate Aminotransferase, domain 1"/>
    <property type="match status" value="1"/>
</dbReference>
<dbReference type="GO" id="GO:0003992">
    <property type="term" value="F:N2-acetyl-L-ornithine:2-oxoglutarate 5-aminotransferase activity"/>
    <property type="evidence" value="ECO:0007669"/>
    <property type="project" value="UniProtKB-EC"/>
</dbReference>
<dbReference type="GO" id="GO:0006526">
    <property type="term" value="P:L-arginine biosynthetic process"/>
    <property type="evidence" value="ECO:0007669"/>
    <property type="project" value="UniProtKB-ARBA"/>
</dbReference>
<name>A0A645C313_9ZZZZ</name>
<dbReference type="InterPro" id="IPR004636">
    <property type="entry name" value="AcOrn/SuccOrn_fam"/>
</dbReference>
<evidence type="ECO:0000256" key="5">
    <source>
        <dbReference type="ARBA" id="ARBA00022679"/>
    </source>
</evidence>
<dbReference type="GO" id="GO:0030170">
    <property type="term" value="F:pyridoxal phosphate binding"/>
    <property type="evidence" value="ECO:0007669"/>
    <property type="project" value="InterPro"/>
</dbReference>
<evidence type="ECO:0000313" key="8">
    <source>
        <dbReference type="EMBL" id="MPM71748.1"/>
    </source>
</evidence>
<comment type="subcellular location">
    <subcellularLocation>
        <location evidence="2">Mitochondrion</location>
    </subcellularLocation>
</comment>
<dbReference type="NCBIfam" id="NF002874">
    <property type="entry name" value="PRK03244.1"/>
    <property type="match status" value="1"/>
</dbReference>
<sequence length="398" mass="41757">MPTQTEWLKRYQHSMMHNFGLPKTVFVRGEGCSLWDADGNRYTDMFSGIAVGGLGQAHPAVVRAVSEQMATLGHISNLFASVPQIELGERLAELATGGAADRAARVYFANSGTEANEAAFKITRLTGRTKIIAMEGSFHGRTMGALALTSTAKYREPFEPLPGDVVFVPYGDLDAAAAAIDDQTAAVVVETIQGESGVVCPPAGFLPGLRDLTRAHGALLWVDEVQTGVGRCGEWLTSVADGLDPDLITIAKGLGNGVPIGACIAIGPAGELLTPGSHGSTFAGNPIAAAAGLAVLKTIEDDELLVRARELGDRLAEAVMDLGLPQIETVRGRGLLRGIVLSVDIAPRVADAMLDSGWIINAPRPSVLRLAPPLVVTDEIIDRFAQVLGVVIAQESAP</sequence>
<dbReference type="PANTHER" id="PTHR11986">
    <property type="entry name" value="AMINOTRANSFERASE CLASS III"/>
    <property type="match status" value="1"/>
</dbReference>
<gene>
    <name evidence="8" type="primary">argD_30</name>
    <name evidence="8" type="ORF">SDC9_118719</name>
</gene>
<evidence type="ECO:0000256" key="6">
    <source>
        <dbReference type="ARBA" id="ARBA00022898"/>
    </source>
</evidence>
<dbReference type="Gene3D" id="3.40.640.10">
    <property type="entry name" value="Type I PLP-dependent aspartate aminotransferase-like (Major domain)"/>
    <property type="match status" value="1"/>
</dbReference>
<dbReference type="GO" id="GO:0005739">
    <property type="term" value="C:mitochondrion"/>
    <property type="evidence" value="ECO:0007669"/>
    <property type="project" value="UniProtKB-SubCell"/>
</dbReference>
<dbReference type="InterPro" id="IPR049704">
    <property type="entry name" value="Aminotrans_3_PPA_site"/>
</dbReference>
<keyword evidence="4" id="KW-0028">Amino-acid biosynthesis</keyword>
<accession>A0A645C313</accession>
<dbReference type="InterPro" id="IPR050103">
    <property type="entry name" value="Class-III_PLP-dep_AT"/>
</dbReference>
<dbReference type="FunFam" id="3.40.640.10:FF:000004">
    <property type="entry name" value="Acetylornithine aminotransferase"/>
    <property type="match status" value="1"/>
</dbReference>
<dbReference type="GO" id="GO:0042802">
    <property type="term" value="F:identical protein binding"/>
    <property type="evidence" value="ECO:0007669"/>
    <property type="project" value="TreeGrafter"/>
</dbReference>
<dbReference type="PROSITE" id="PS00600">
    <property type="entry name" value="AA_TRANSFER_CLASS_3"/>
    <property type="match status" value="1"/>
</dbReference>
<dbReference type="Pfam" id="PF00202">
    <property type="entry name" value="Aminotran_3"/>
    <property type="match status" value="1"/>
</dbReference>
<keyword evidence="6" id="KW-0663">Pyridoxal phosphate</keyword>
<dbReference type="AlphaFoldDB" id="A0A645C313"/>
<proteinExistence type="predicted"/>
<comment type="cofactor">
    <cofactor evidence="1">
        <name>pyridoxal 5'-phosphate</name>
        <dbReference type="ChEBI" id="CHEBI:597326"/>
    </cofactor>
</comment>
<evidence type="ECO:0000256" key="2">
    <source>
        <dbReference type="ARBA" id="ARBA00004173"/>
    </source>
</evidence>
<dbReference type="InterPro" id="IPR015421">
    <property type="entry name" value="PyrdxlP-dep_Trfase_major"/>
</dbReference>
<dbReference type="EC" id="2.6.1.11" evidence="8"/>
<dbReference type="SUPFAM" id="SSF53383">
    <property type="entry name" value="PLP-dependent transferases"/>
    <property type="match status" value="1"/>
</dbReference>
<evidence type="ECO:0000256" key="3">
    <source>
        <dbReference type="ARBA" id="ARBA00022576"/>
    </source>
</evidence>
<dbReference type="PANTHER" id="PTHR11986:SF79">
    <property type="entry name" value="ACETYLORNITHINE AMINOTRANSFERASE, MITOCHONDRIAL"/>
    <property type="match status" value="1"/>
</dbReference>
<dbReference type="InterPro" id="IPR005814">
    <property type="entry name" value="Aminotrans_3"/>
</dbReference>
<dbReference type="NCBIfam" id="TIGR00707">
    <property type="entry name" value="argD"/>
    <property type="match status" value="1"/>
</dbReference>
<comment type="caution">
    <text evidence="8">The sequence shown here is derived from an EMBL/GenBank/DDBJ whole genome shotgun (WGS) entry which is preliminary data.</text>
</comment>
<dbReference type="InterPro" id="IPR015424">
    <property type="entry name" value="PyrdxlP-dep_Trfase"/>
</dbReference>
<organism evidence="8">
    <name type="scientific">bioreactor metagenome</name>
    <dbReference type="NCBI Taxonomy" id="1076179"/>
    <lineage>
        <taxon>unclassified sequences</taxon>
        <taxon>metagenomes</taxon>
        <taxon>ecological metagenomes</taxon>
    </lineage>
</organism>
<keyword evidence="3 8" id="KW-0032">Aminotransferase</keyword>
<dbReference type="PIRSF" id="PIRSF000521">
    <property type="entry name" value="Transaminase_4ab_Lys_Orn"/>
    <property type="match status" value="1"/>
</dbReference>
<keyword evidence="5 8" id="KW-0808">Transferase</keyword>
<evidence type="ECO:0000256" key="7">
    <source>
        <dbReference type="ARBA" id="ARBA00029440"/>
    </source>
</evidence>
<evidence type="ECO:0000256" key="4">
    <source>
        <dbReference type="ARBA" id="ARBA00022605"/>
    </source>
</evidence>
<dbReference type="EMBL" id="VSSQ01024310">
    <property type="protein sequence ID" value="MPM71748.1"/>
    <property type="molecule type" value="Genomic_DNA"/>
</dbReference>
<comment type="pathway">
    <text evidence="7">Amino-acid biosynthesis.</text>
</comment>
<dbReference type="InterPro" id="IPR015422">
    <property type="entry name" value="PyrdxlP-dep_Trfase_small"/>
</dbReference>
<reference evidence="8" key="1">
    <citation type="submission" date="2019-08" db="EMBL/GenBank/DDBJ databases">
        <authorList>
            <person name="Kucharzyk K."/>
            <person name="Murdoch R.W."/>
            <person name="Higgins S."/>
            <person name="Loffler F."/>
        </authorList>
    </citation>
    <scope>NUCLEOTIDE SEQUENCE</scope>
</reference>